<dbReference type="GO" id="GO:0004315">
    <property type="term" value="F:3-oxoacyl-[acyl-carrier-protein] synthase activity"/>
    <property type="evidence" value="ECO:0007669"/>
    <property type="project" value="InterPro"/>
</dbReference>
<dbReference type="Gene3D" id="3.40.47.10">
    <property type="match status" value="1"/>
</dbReference>
<dbReference type="PANTHER" id="PTHR43775">
    <property type="entry name" value="FATTY ACID SYNTHASE"/>
    <property type="match status" value="1"/>
</dbReference>
<dbReference type="InterPro" id="IPR020807">
    <property type="entry name" value="PKS_DH"/>
</dbReference>
<dbReference type="InterPro" id="IPR009081">
    <property type="entry name" value="PP-bd_ACP"/>
</dbReference>
<dbReference type="InterPro" id="IPR055123">
    <property type="entry name" value="SpnB-like_Rossmann"/>
</dbReference>
<sequence length="1860" mass="192958">MATDEKLRDVLKRTLVELRQARTRLEEAESRRQEPVAIVGMACRLPGGVASPEDLWRLVDSGTDAVSALPEDRGWDVEALYHPDPDHPGTSYTREGGFLHDAGGFDAEFFGISPREAVSLNPQQRHLLELSWEAVERAGIDPTSLHGSRTGVFTGVMYHDYAPPLREVPRELEGLLSIGDSGSAASGRVSYTLGLEGPAVTVETACSSSLVALHLAVQALRSGECDLALAGGAAIMGTPDAMVHFARQGGLSPDGRSKAFAAAADGTGWSEGVAVVLVERLSDARRNGHTVLATVRGTAVNQDGASNGLTAPNGPSQQRVIRQALANAGLTGADVDLVEAHGTGTKLGDPIEAQALINTYGKDRSAERPLWIGSLKSNIGHTQAAAGVAGVIKSVLALRHGTLPRTLHVDAPTPHVDWSAGTVRLLTEPREWQDTGRPRRAAVSAFGATGTNAHVVLEQAPVEVEETDRQEAVPDTAFTPWVLSAKTPTALADLARRVHDHLAQEDERSGAPEIAAALLRRARLDHRAVIVGAGRTELLDGLAALADGTPHADVVSGRAGPGAGRLAYAFAGQGSQRAGMGAELYRELPAFTAAFDEICAELDRHLDRPLREVVFAHPGTPEAELLDTTAYTQPALFALEVALARVLGQWGVRPDVLVGHSVGELAAAHVAGVFSLPDAALLVAARGRLMQALPATGAMVAVGAPEEAVLPLLAGHESAVAIAAVNGPESVVLSGDEDVVLALAERLREQGRRTKRLAVSHAFHSPHIDAMLDEFGRIAARVAYHAPAVPIVSDVTGALADPAELATPDYWVRHARAAVRFGAAVATLRETGVGTVLELGPGDTLTALVRETADDTVVAVASLARRQPETRSVGRAAARLHTRGHAVDWACLVPAAGAPAPLPPYPFEHRHFWVEPVRTADPGMLGIGATGHPLLGAAIALPGSGGVVFAQRISVRDQPWLADHAVGGSVLLAGTALVDLAVRAGDEVGAGVLDELVIEAPLVLPENRGVHLRVAVEDFAASDASGASDASDASGGAGGLRRLTIHSRPDEPASGGTRGADGTSQGTGGVQDGGTAPDTGWTLHATGFLSATEPAGTGSPLADLGTWPPADAEPVALDGFYDRQEDSGLVLGPLFRGLRAAWTRGDEVFAEVSLPGGDTEGFVLHPALLDAALQTAGLHPARDGQKPELPFAWRSVAVHATGAAALRVRLGVTDTGALRLDLADGTGAPVATVGSLATRPLHAERLTAARPAEDALFRLEWTPVPLPEAPAGEPHAVLDLTGGPETAPPDRARALTSAALDAVRAHLAAAGDGPLVVLTRGADTDPAVRAVHGLVRAAQAEHPGEFVLVDADEASRALLPAAVASGEPQLALRAGTASVPRLARVRADAAEEVAGAEGSGAGRQRPPDPDGTVLVTGGTGALGALIARHLVRRHGVRHLLLTSRQGLAAPGAAELRAELTGLGASVTVAACDVADRAAVAGLLAGVAAAHPLTAVVHTAGVLDDGVLTALAPERFDTVLRPKADGAWHLHELTRDTDLAAFVLFSSAAGTLGSAGQANYAAANAFLDGLAAHRRAVGLPGISLAWGLWEHASGMTRGLRGTGQDTRGRYVLPLPTDRALAVFDQALTGPAEQPALVPAALDLGALRGAETVPAMLRGLVPPVRRRARAEQASAGSLTDELRQLPPAQRLRRLGGLVRSLAAQALGHESAEVIDPERPFKDLGFDSLSAVELRNRIAGATGVRLPATLVFDHPTPEAAARELHDRLFPEPAGITDQEVDMIDTDREERLRRTLASVSLRRLRDLGVLTPLLELADADAGPRAAAPTVARAADPAGAEQITEQIAEMSVQSLIAKALGESGR</sequence>
<evidence type="ECO:0000256" key="5">
    <source>
        <dbReference type="ARBA" id="ARBA00023194"/>
    </source>
</evidence>
<evidence type="ECO:0000256" key="9">
    <source>
        <dbReference type="SAM" id="MobiDB-lite"/>
    </source>
</evidence>
<dbReference type="EC" id="2.3.1.-" evidence="13"/>
<evidence type="ECO:0000259" key="10">
    <source>
        <dbReference type="PROSITE" id="PS50075"/>
    </source>
</evidence>
<dbReference type="Gene3D" id="3.10.129.110">
    <property type="entry name" value="Polyketide synthase dehydratase"/>
    <property type="match status" value="1"/>
</dbReference>
<dbReference type="Pfam" id="PF02801">
    <property type="entry name" value="Ketoacyl-synt_C"/>
    <property type="match status" value="1"/>
</dbReference>
<dbReference type="Pfam" id="PF14765">
    <property type="entry name" value="PS-DH"/>
    <property type="match status" value="1"/>
</dbReference>
<dbReference type="InterPro" id="IPR020806">
    <property type="entry name" value="PKS_PP-bd"/>
</dbReference>
<dbReference type="InterPro" id="IPR032821">
    <property type="entry name" value="PKS_assoc"/>
</dbReference>
<dbReference type="RefSeq" id="WP_369225635.1">
    <property type="nucleotide sequence ID" value="NZ_CP163441.1"/>
</dbReference>
<dbReference type="FunFam" id="3.40.47.10:FF:000019">
    <property type="entry name" value="Polyketide synthase type I"/>
    <property type="match status" value="1"/>
</dbReference>
<keyword evidence="2" id="KW-0596">Phosphopantetheine</keyword>
<feature type="active site" description="Proton acceptor; for dehydratase activity" evidence="8">
    <location>
        <position position="964"/>
    </location>
</feature>
<organism evidence="13">
    <name type="scientific">Streptomyces sp. R39</name>
    <dbReference type="NCBI Taxonomy" id="3238631"/>
    <lineage>
        <taxon>Bacteria</taxon>
        <taxon>Bacillati</taxon>
        <taxon>Actinomycetota</taxon>
        <taxon>Actinomycetes</taxon>
        <taxon>Kitasatosporales</taxon>
        <taxon>Streptomycetaceae</taxon>
        <taxon>Streptomyces</taxon>
    </lineage>
</organism>
<dbReference type="SUPFAM" id="SSF53901">
    <property type="entry name" value="Thiolase-like"/>
    <property type="match status" value="1"/>
</dbReference>
<feature type="active site" description="Proton donor; for dehydratase activity" evidence="8">
    <location>
        <position position="1170"/>
    </location>
</feature>
<dbReference type="InterPro" id="IPR006162">
    <property type="entry name" value="Ppantetheine_attach_site"/>
</dbReference>
<evidence type="ECO:0000256" key="3">
    <source>
        <dbReference type="ARBA" id="ARBA00022553"/>
    </source>
</evidence>
<dbReference type="InterPro" id="IPR057326">
    <property type="entry name" value="KR_dom"/>
</dbReference>
<evidence type="ECO:0000256" key="6">
    <source>
        <dbReference type="ARBA" id="ARBA00023268"/>
    </source>
</evidence>
<evidence type="ECO:0000256" key="4">
    <source>
        <dbReference type="ARBA" id="ARBA00022679"/>
    </source>
</evidence>
<feature type="domain" description="PKS/mFAS DH" evidence="12">
    <location>
        <begin position="932"/>
        <end position="1247"/>
    </location>
</feature>
<dbReference type="EC" id="6.4.-.-" evidence="13"/>
<dbReference type="InterPro" id="IPR042104">
    <property type="entry name" value="PKS_dehydratase_sf"/>
</dbReference>
<accession>A0AB39QVV8</accession>
<dbReference type="CDD" id="cd08956">
    <property type="entry name" value="KR_3_FAS_SDR_x"/>
    <property type="match status" value="1"/>
</dbReference>
<dbReference type="SMART" id="SM00823">
    <property type="entry name" value="PKS_PP"/>
    <property type="match status" value="1"/>
</dbReference>
<dbReference type="Pfam" id="PF16197">
    <property type="entry name" value="KAsynt_C_assoc"/>
    <property type="match status" value="1"/>
</dbReference>
<dbReference type="PROSITE" id="PS50075">
    <property type="entry name" value="CARRIER"/>
    <property type="match status" value="1"/>
</dbReference>
<dbReference type="Gene3D" id="3.30.70.3290">
    <property type="match status" value="1"/>
</dbReference>
<evidence type="ECO:0000259" key="11">
    <source>
        <dbReference type="PROSITE" id="PS52004"/>
    </source>
</evidence>
<dbReference type="FunFam" id="3.40.366.10:FF:000002">
    <property type="entry name" value="Probable polyketide synthase 2"/>
    <property type="match status" value="1"/>
</dbReference>
<dbReference type="SUPFAM" id="SSF51735">
    <property type="entry name" value="NAD(P)-binding Rossmann-fold domains"/>
    <property type="match status" value="2"/>
</dbReference>
<dbReference type="InterPro" id="IPR016036">
    <property type="entry name" value="Malonyl_transacylase_ACP-bd"/>
</dbReference>
<dbReference type="InterPro" id="IPR016035">
    <property type="entry name" value="Acyl_Trfase/lysoPLipase"/>
</dbReference>
<dbReference type="InterPro" id="IPR016039">
    <property type="entry name" value="Thiolase-like"/>
</dbReference>
<dbReference type="InterPro" id="IPR014043">
    <property type="entry name" value="Acyl_transferase_dom"/>
</dbReference>
<dbReference type="Gene3D" id="3.40.50.720">
    <property type="entry name" value="NAD(P)-binding Rossmann-like Domain"/>
    <property type="match status" value="1"/>
</dbReference>
<feature type="region of interest" description="N-terminal hotdog fold" evidence="8">
    <location>
        <begin position="932"/>
        <end position="1096"/>
    </location>
</feature>
<feature type="domain" description="Ketosynthase family 3 (KS3)" evidence="11">
    <location>
        <begin position="33"/>
        <end position="459"/>
    </location>
</feature>
<feature type="region of interest" description="C-terminal hotdog fold" evidence="8">
    <location>
        <begin position="1112"/>
        <end position="1247"/>
    </location>
</feature>
<evidence type="ECO:0000313" key="13">
    <source>
        <dbReference type="EMBL" id="XDQ46622.1"/>
    </source>
</evidence>
<dbReference type="Pfam" id="PF22953">
    <property type="entry name" value="SpnB_Rossmann"/>
    <property type="match status" value="1"/>
</dbReference>
<dbReference type="EMBL" id="CP163441">
    <property type="protein sequence ID" value="XDQ46622.1"/>
    <property type="molecule type" value="Genomic_DNA"/>
</dbReference>
<dbReference type="Pfam" id="PF00109">
    <property type="entry name" value="ketoacyl-synt"/>
    <property type="match status" value="1"/>
</dbReference>
<dbReference type="PANTHER" id="PTHR43775:SF51">
    <property type="entry name" value="INACTIVE PHENOLPHTHIOCEROL SYNTHESIS POLYKETIDE SYNTHASE TYPE I PKS1-RELATED"/>
    <property type="match status" value="1"/>
</dbReference>
<dbReference type="SMART" id="SM00825">
    <property type="entry name" value="PKS_KS"/>
    <property type="match status" value="1"/>
</dbReference>
<evidence type="ECO:0000259" key="12">
    <source>
        <dbReference type="PROSITE" id="PS52019"/>
    </source>
</evidence>
<dbReference type="InterPro" id="IPR018201">
    <property type="entry name" value="Ketoacyl_synth_AS"/>
</dbReference>
<dbReference type="InterPro" id="IPR050091">
    <property type="entry name" value="PKS_NRPS_Biosynth_Enz"/>
</dbReference>
<dbReference type="InterPro" id="IPR049551">
    <property type="entry name" value="PKS_DH_C"/>
</dbReference>
<dbReference type="InterPro" id="IPR020841">
    <property type="entry name" value="PKS_Beta-ketoAc_synthase_dom"/>
</dbReference>
<keyword evidence="6" id="KW-0511">Multifunctional enzyme</keyword>
<dbReference type="InterPro" id="IPR049552">
    <property type="entry name" value="PKS_DH_N"/>
</dbReference>
<feature type="region of interest" description="Disordered" evidence="9">
    <location>
        <begin position="1023"/>
        <end position="1082"/>
    </location>
</feature>
<reference evidence="13" key="1">
    <citation type="submission" date="2024-07" db="EMBL/GenBank/DDBJ databases">
        <authorList>
            <person name="Yu S.T."/>
        </authorList>
    </citation>
    <scope>NUCLEOTIDE SEQUENCE</scope>
    <source>
        <strain evidence="13">R39</strain>
    </source>
</reference>
<dbReference type="GO" id="GO:0004312">
    <property type="term" value="F:fatty acid synthase activity"/>
    <property type="evidence" value="ECO:0007669"/>
    <property type="project" value="TreeGrafter"/>
</dbReference>
<dbReference type="PROSITE" id="PS00606">
    <property type="entry name" value="KS3_1"/>
    <property type="match status" value="1"/>
</dbReference>
<dbReference type="Pfam" id="PF08659">
    <property type="entry name" value="KR"/>
    <property type="match status" value="1"/>
</dbReference>
<keyword evidence="13" id="KW-0436">Ligase</keyword>
<dbReference type="InterPro" id="IPR036291">
    <property type="entry name" value="NAD(P)-bd_dom_sf"/>
</dbReference>
<dbReference type="Gene3D" id="3.40.366.10">
    <property type="entry name" value="Malonyl-Coenzyme A Acyl Carrier Protein, domain 2"/>
    <property type="match status" value="1"/>
</dbReference>
<dbReference type="Gene3D" id="1.10.1200.10">
    <property type="entry name" value="ACP-like"/>
    <property type="match status" value="1"/>
</dbReference>
<name>A0AB39QVV8_9ACTN</name>
<dbReference type="Pfam" id="PF21089">
    <property type="entry name" value="PKS_DH_N"/>
    <property type="match status" value="1"/>
</dbReference>
<feature type="domain" description="Carrier" evidence="10">
    <location>
        <begin position="1690"/>
        <end position="1765"/>
    </location>
</feature>
<evidence type="ECO:0000256" key="2">
    <source>
        <dbReference type="ARBA" id="ARBA00022450"/>
    </source>
</evidence>
<dbReference type="PROSITE" id="PS52004">
    <property type="entry name" value="KS3_2"/>
    <property type="match status" value="1"/>
</dbReference>
<gene>
    <name evidence="13" type="ORF">AB5J52_32595</name>
</gene>
<evidence type="ECO:0000256" key="1">
    <source>
        <dbReference type="ARBA" id="ARBA00004792"/>
    </source>
</evidence>
<dbReference type="InterPro" id="IPR013968">
    <property type="entry name" value="PKS_KR"/>
</dbReference>
<keyword evidence="7 13" id="KW-0012">Acyltransferase</keyword>
<dbReference type="GO" id="GO:0033068">
    <property type="term" value="P:macrolide biosynthetic process"/>
    <property type="evidence" value="ECO:0007669"/>
    <property type="project" value="UniProtKB-ARBA"/>
</dbReference>
<dbReference type="InterPro" id="IPR014030">
    <property type="entry name" value="Ketoacyl_synth_N"/>
</dbReference>
<dbReference type="FunFam" id="1.10.1200.10:FF:000007">
    <property type="entry name" value="Probable polyketide synthase pks17"/>
    <property type="match status" value="1"/>
</dbReference>
<dbReference type="SUPFAM" id="SSF52151">
    <property type="entry name" value="FabD/lysophospholipase-like"/>
    <property type="match status" value="1"/>
</dbReference>
<dbReference type="SMART" id="SM00822">
    <property type="entry name" value="PKS_KR"/>
    <property type="match status" value="1"/>
</dbReference>
<dbReference type="SMART" id="SM01294">
    <property type="entry name" value="PKS_PP_betabranch"/>
    <property type="match status" value="1"/>
</dbReference>
<dbReference type="GO" id="GO:0006633">
    <property type="term" value="P:fatty acid biosynthetic process"/>
    <property type="evidence" value="ECO:0007669"/>
    <property type="project" value="InterPro"/>
</dbReference>
<feature type="compositionally biased region" description="Low complexity" evidence="9">
    <location>
        <begin position="1023"/>
        <end position="1034"/>
    </location>
</feature>
<dbReference type="GO" id="GO:0016874">
    <property type="term" value="F:ligase activity"/>
    <property type="evidence" value="ECO:0007669"/>
    <property type="project" value="UniProtKB-KW"/>
</dbReference>
<keyword evidence="5" id="KW-0045">Antibiotic biosynthesis</keyword>
<dbReference type="InterPro" id="IPR001227">
    <property type="entry name" value="Ac_transferase_dom_sf"/>
</dbReference>
<dbReference type="GO" id="GO:0031177">
    <property type="term" value="F:phosphopantetheine binding"/>
    <property type="evidence" value="ECO:0007669"/>
    <property type="project" value="InterPro"/>
</dbReference>
<dbReference type="InterPro" id="IPR036736">
    <property type="entry name" value="ACP-like_sf"/>
</dbReference>
<dbReference type="PROSITE" id="PS00012">
    <property type="entry name" value="PHOSPHOPANTETHEINE"/>
    <property type="match status" value="1"/>
</dbReference>
<dbReference type="InterPro" id="IPR014031">
    <property type="entry name" value="Ketoacyl_synth_C"/>
</dbReference>
<dbReference type="SUPFAM" id="SSF55048">
    <property type="entry name" value="Probable ACP-binding domain of malonyl-CoA ACP transacylase"/>
    <property type="match status" value="1"/>
</dbReference>
<dbReference type="Pfam" id="PF00698">
    <property type="entry name" value="Acyl_transf_1"/>
    <property type="match status" value="1"/>
</dbReference>
<dbReference type="CDD" id="cd00833">
    <property type="entry name" value="PKS"/>
    <property type="match status" value="1"/>
</dbReference>
<comment type="pathway">
    <text evidence="1">Antibiotic biosynthesis.</text>
</comment>
<dbReference type="InterPro" id="IPR049900">
    <property type="entry name" value="PKS_mFAS_DH"/>
</dbReference>
<dbReference type="SUPFAM" id="SSF47336">
    <property type="entry name" value="ACP-like"/>
    <property type="match status" value="1"/>
</dbReference>
<dbReference type="SMART" id="SM00826">
    <property type="entry name" value="PKS_DH"/>
    <property type="match status" value="1"/>
</dbReference>
<dbReference type="SMART" id="SM00827">
    <property type="entry name" value="PKS_AT"/>
    <property type="match status" value="1"/>
</dbReference>
<evidence type="ECO:0000256" key="7">
    <source>
        <dbReference type="ARBA" id="ARBA00023315"/>
    </source>
</evidence>
<dbReference type="Pfam" id="PF00550">
    <property type="entry name" value="PP-binding"/>
    <property type="match status" value="1"/>
</dbReference>
<keyword evidence="4 13" id="KW-0808">Transferase</keyword>
<keyword evidence="3" id="KW-0597">Phosphoprotein</keyword>
<dbReference type="PROSITE" id="PS52019">
    <property type="entry name" value="PKS_MFAS_DH"/>
    <property type="match status" value="1"/>
</dbReference>
<protein>
    <submittedName>
        <fullName evidence="13">Type I polyketide synthase</fullName>
        <ecNumber evidence="13">2.3.1.-</ecNumber>
        <ecNumber evidence="13">6.4.-.-</ecNumber>
    </submittedName>
</protein>
<evidence type="ECO:0000256" key="8">
    <source>
        <dbReference type="PROSITE-ProRule" id="PRU01363"/>
    </source>
</evidence>
<proteinExistence type="predicted"/>